<sequence length="113" mass="12854">YLYNNNHKTVLIILLTNLMKSYRKRLQFPPQEELKHTRFLLAAGKLSVLSNACCFAAVCRPCFKPGVCDEWWVSHSRCVFTTEAAVERARGSKEVKERVGSDSTRSTCHAHVP</sequence>
<feature type="compositionally biased region" description="Basic and acidic residues" evidence="1">
    <location>
        <begin position="91"/>
        <end position="100"/>
    </location>
</feature>
<feature type="region of interest" description="Disordered" evidence="1">
    <location>
        <begin position="91"/>
        <end position="113"/>
    </location>
</feature>
<dbReference type="EMBL" id="GBYX01475464">
    <property type="protein sequence ID" value="JAO06212.1"/>
    <property type="molecule type" value="Transcribed_RNA"/>
</dbReference>
<dbReference type="AlphaFoldDB" id="A0A0S7ELV0"/>
<proteinExistence type="predicted"/>
<accession>A0A0S7ELV0</accession>
<feature type="non-terminal residue" evidence="2">
    <location>
        <position position="113"/>
    </location>
</feature>
<name>A0A0S7ELV0_9TELE</name>
<protein>
    <submittedName>
        <fullName evidence="2">PPUP7967</fullName>
    </submittedName>
</protein>
<evidence type="ECO:0000313" key="2">
    <source>
        <dbReference type="EMBL" id="JAO06212.1"/>
    </source>
</evidence>
<reference evidence="2" key="1">
    <citation type="submission" date="2014-12" db="EMBL/GenBank/DDBJ databases">
        <title>Parallel Evolution in Life History Adaptation Evident in the Tissue-Specific Poeciliopsis prolifica transcriptome.</title>
        <authorList>
            <person name="Jue N.K."/>
            <person name="Foley R.J."/>
            <person name="Obergfell C."/>
            <person name="Reznick D.N."/>
            <person name="O'Neill R.J."/>
            <person name="O'Neill M.J."/>
        </authorList>
    </citation>
    <scope>NUCLEOTIDE SEQUENCE</scope>
</reference>
<evidence type="ECO:0000256" key="1">
    <source>
        <dbReference type="SAM" id="MobiDB-lite"/>
    </source>
</evidence>
<gene>
    <name evidence="2" type="primary">PPUP7967</name>
</gene>
<feature type="non-terminal residue" evidence="2">
    <location>
        <position position="1"/>
    </location>
</feature>
<organism evidence="2">
    <name type="scientific">Poeciliopsis prolifica</name>
    <name type="common">blackstripe livebearer</name>
    <dbReference type="NCBI Taxonomy" id="188132"/>
    <lineage>
        <taxon>Eukaryota</taxon>
        <taxon>Metazoa</taxon>
        <taxon>Chordata</taxon>
        <taxon>Craniata</taxon>
        <taxon>Vertebrata</taxon>
        <taxon>Euteleostomi</taxon>
        <taxon>Actinopterygii</taxon>
        <taxon>Neopterygii</taxon>
        <taxon>Teleostei</taxon>
        <taxon>Neoteleostei</taxon>
        <taxon>Acanthomorphata</taxon>
        <taxon>Ovalentaria</taxon>
        <taxon>Atherinomorphae</taxon>
        <taxon>Cyprinodontiformes</taxon>
        <taxon>Poeciliidae</taxon>
        <taxon>Poeciliinae</taxon>
        <taxon>Poeciliopsis</taxon>
    </lineage>
</organism>